<dbReference type="Pfam" id="PF21687">
    <property type="entry name" value="T2SSK_1st"/>
    <property type="match status" value="1"/>
</dbReference>
<dbReference type="Gene3D" id="1.10.40.60">
    <property type="entry name" value="EpsJ-like"/>
    <property type="match status" value="2"/>
</dbReference>
<dbReference type="PIRSF" id="PIRSF002786">
    <property type="entry name" value="XcpX"/>
    <property type="match status" value="1"/>
</dbReference>
<evidence type="ECO:0000256" key="6">
    <source>
        <dbReference type="ARBA" id="ARBA00022692"/>
    </source>
</evidence>
<keyword evidence="4 10" id="KW-1003">Cell membrane</keyword>
<evidence type="ECO:0000256" key="5">
    <source>
        <dbReference type="ARBA" id="ARBA00022519"/>
    </source>
</evidence>
<dbReference type="SUPFAM" id="SSF54523">
    <property type="entry name" value="Pili subunits"/>
    <property type="match status" value="1"/>
</dbReference>
<evidence type="ECO:0000256" key="7">
    <source>
        <dbReference type="ARBA" id="ARBA00022927"/>
    </source>
</evidence>
<evidence type="ECO:0000256" key="10">
    <source>
        <dbReference type="PIRNR" id="PIRNR002786"/>
    </source>
</evidence>
<dbReference type="Pfam" id="PF03934">
    <property type="entry name" value="T2SSK"/>
    <property type="match status" value="1"/>
</dbReference>
<keyword evidence="3 10" id="KW-0813">Transport</keyword>
<comment type="similarity">
    <text evidence="2 10">Belongs to the GSP K family.</text>
</comment>
<evidence type="ECO:0000256" key="1">
    <source>
        <dbReference type="ARBA" id="ARBA00004533"/>
    </source>
</evidence>
<evidence type="ECO:0000259" key="13">
    <source>
        <dbReference type="Pfam" id="PF21687"/>
    </source>
</evidence>
<keyword evidence="7" id="KW-0653">Protein transport</keyword>
<evidence type="ECO:0000256" key="9">
    <source>
        <dbReference type="ARBA" id="ARBA00023136"/>
    </source>
</evidence>
<evidence type="ECO:0000256" key="4">
    <source>
        <dbReference type="ARBA" id="ARBA00022475"/>
    </source>
</evidence>
<dbReference type="InterPro" id="IPR005628">
    <property type="entry name" value="GspK"/>
</dbReference>
<dbReference type="Gene3D" id="3.30.1300.30">
    <property type="entry name" value="GSPII I/J protein-like"/>
    <property type="match status" value="1"/>
</dbReference>
<dbReference type="InterPro" id="IPR045584">
    <property type="entry name" value="Pilin-like"/>
</dbReference>
<feature type="region of interest" description="Disordered" evidence="11">
    <location>
        <begin position="154"/>
        <end position="173"/>
    </location>
</feature>
<evidence type="ECO:0000256" key="3">
    <source>
        <dbReference type="ARBA" id="ARBA00022448"/>
    </source>
</evidence>
<dbReference type="InterPro" id="IPR049031">
    <property type="entry name" value="T2SSK_SAM-like_1st"/>
</dbReference>
<evidence type="ECO:0000259" key="12">
    <source>
        <dbReference type="Pfam" id="PF03934"/>
    </source>
</evidence>
<proteinExistence type="inferred from homology"/>
<gene>
    <name evidence="14" type="primary">gspK</name>
    <name evidence="14" type="ORF">GCM10022268_29380</name>
</gene>
<reference evidence="15" key="1">
    <citation type="journal article" date="2019" name="Int. J. Syst. Evol. Microbiol.">
        <title>The Global Catalogue of Microorganisms (GCM) 10K type strain sequencing project: providing services to taxonomists for standard genome sequencing and annotation.</title>
        <authorList>
            <consortium name="The Broad Institute Genomics Platform"/>
            <consortium name="The Broad Institute Genome Sequencing Center for Infectious Disease"/>
            <person name="Wu L."/>
            <person name="Ma J."/>
        </authorList>
    </citation>
    <scope>NUCLEOTIDE SEQUENCE [LARGE SCALE GENOMIC DNA]</scope>
    <source>
        <strain evidence="15">JCM 17498</strain>
    </source>
</reference>
<feature type="domain" description="T2SS protein K first SAM-like" evidence="13">
    <location>
        <begin position="104"/>
        <end position="213"/>
    </location>
</feature>
<dbReference type="SUPFAM" id="SSF158544">
    <property type="entry name" value="GspK insert domain-like"/>
    <property type="match status" value="2"/>
</dbReference>
<keyword evidence="8" id="KW-1133">Transmembrane helix</keyword>
<evidence type="ECO:0000313" key="15">
    <source>
        <dbReference type="Proteomes" id="UP001500523"/>
    </source>
</evidence>
<feature type="domain" description="T2SS protein K second SAM-like" evidence="12">
    <location>
        <begin position="220"/>
        <end position="272"/>
    </location>
</feature>
<evidence type="ECO:0000313" key="14">
    <source>
        <dbReference type="EMBL" id="GAA3719254.1"/>
    </source>
</evidence>
<evidence type="ECO:0000256" key="11">
    <source>
        <dbReference type="SAM" id="MobiDB-lite"/>
    </source>
</evidence>
<organism evidence="14 15">
    <name type="scientific">Sphingomonas cynarae</name>
    <dbReference type="NCBI Taxonomy" id="930197"/>
    <lineage>
        <taxon>Bacteria</taxon>
        <taxon>Pseudomonadati</taxon>
        <taxon>Pseudomonadota</taxon>
        <taxon>Alphaproteobacteria</taxon>
        <taxon>Sphingomonadales</taxon>
        <taxon>Sphingomonadaceae</taxon>
        <taxon>Sphingomonas</taxon>
    </lineage>
</organism>
<keyword evidence="15" id="KW-1185">Reference proteome</keyword>
<dbReference type="InterPro" id="IPR049179">
    <property type="entry name" value="T2SSK_SAM-like_2nd"/>
</dbReference>
<evidence type="ECO:0000256" key="2">
    <source>
        <dbReference type="ARBA" id="ARBA00007246"/>
    </source>
</evidence>
<keyword evidence="6" id="KW-0812">Transmembrane</keyword>
<comment type="subcellular location">
    <subcellularLocation>
        <location evidence="1 10">Cell inner membrane</location>
    </subcellularLocation>
</comment>
<protein>
    <recommendedName>
        <fullName evidence="10">Type II secretion system protein K</fullName>
    </recommendedName>
</protein>
<dbReference type="PANTHER" id="PTHR38831">
    <property type="entry name" value="TYPE II SECRETION SYSTEM PROTEIN K"/>
    <property type="match status" value="1"/>
</dbReference>
<dbReference type="Proteomes" id="UP001500523">
    <property type="component" value="Unassembled WGS sequence"/>
</dbReference>
<keyword evidence="9 10" id="KW-0472">Membrane</keyword>
<dbReference type="NCBIfam" id="NF037980">
    <property type="entry name" value="T2SS_GspK"/>
    <property type="match status" value="1"/>
</dbReference>
<dbReference type="EMBL" id="BAABBF010000007">
    <property type="protein sequence ID" value="GAA3719254.1"/>
    <property type="molecule type" value="Genomic_DNA"/>
</dbReference>
<name>A0ABP7EHG2_9SPHN</name>
<keyword evidence="5 10" id="KW-0997">Cell inner membrane</keyword>
<dbReference type="PANTHER" id="PTHR38831:SF1">
    <property type="entry name" value="TYPE II SECRETION SYSTEM PROTEIN K-RELATED"/>
    <property type="match status" value="1"/>
</dbReference>
<dbReference type="InterPro" id="IPR038072">
    <property type="entry name" value="GspK_central_sf"/>
</dbReference>
<sequence length="322" mass="33896">MRADRERGAALLTVLMLVAVIAVMAGTGLEKLRLSTRLAGNAAATEQARAYAVAAEAMAAVKIGGLLSASRQRVTLAGGWSGRPFGLPLPGGGIATARVSDGGNCFNLNGLVTQVAPGVYASYPMQRVQFVRLMQLTGIPPQVAEQVAAGASDWIDSDGDQQGNGAEDGAYTGQQVGYRTSGTLMADPSELRAIAGMTPDIYTQLRPWVCTLPIPRPSTINVNTLLPEQAPLLAMMAPDILSVDAARQLLLRRPPQGWGNPAQLWQGVAQPADAISQTSSSTSWFALAIDVDIPGAQLEERALIDATTLPVRLVARQWGEDT</sequence>
<comment type="caution">
    <text evidence="14">The sequence shown here is derived from an EMBL/GenBank/DDBJ whole genome shotgun (WGS) entry which is preliminary data.</text>
</comment>
<accession>A0ABP7EHG2</accession>
<evidence type="ECO:0000256" key="8">
    <source>
        <dbReference type="ARBA" id="ARBA00022989"/>
    </source>
</evidence>
<dbReference type="RefSeq" id="WP_344694155.1">
    <property type="nucleotide sequence ID" value="NZ_BAABBF010000007.1"/>
</dbReference>